<dbReference type="HOGENOM" id="CLU_837498_0_0_1"/>
<protein>
    <recommendedName>
        <fullName evidence="4">Gustatory receptor</fullName>
    </recommendedName>
</protein>
<keyword evidence="1" id="KW-0812">Transmembrane</keyword>
<accession>B4P9D5</accession>
<name>B4P9D5_DROYA</name>
<keyword evidence="1" id="KW-1133">Transmembrane helix</keyword>
<keyword evidence="3" id="KW-1185">Reference proteome</keyword>
<feature type="transmembrane region" description="Helical" evidence="1">
    <location>
        <begin position="343"/>
        <end position="362"/>
    </location>
</feature>
<evidence type="ECO:0000256" key="1">
    <source>
        <dbReference type="SAM" id="Phobius"/>
    </source>
</evidence>
<feature type="transmembrane region" description="Helical" evidence="1">
    <location>
        <begin position="184"/>
        <end position="209"/>
    </location>
</feature>
<gene>
    <name evidence="2" type="primary">Dyak\GE12745</name>
    <name evidence="2" type="synonym">dyak_GLEANR_12973</name>
    <name evidence="2" type="synonym">GE12745</name>
    <name evidence="2" type="ORF">Dyak_GE12745</name>
</gene>
<reference evidence="2 3" key="1">
    <citation type="journal article" date="2007" name="Nature">
        <title>Evolution of genes and genomes on the Drosophila phylogeny.</title>
        <authorList>
            <consortium name="Drosophila 12 Genomes Consortium"/>
            <person name="Clark A.G."/>
            <person name="Eisen M.B."/>
            <person name="Smith D.R."/>
            <person name="Bergman C.M."/>
            <person name="Oliver B."/>
            <person name="Markow T.A."/>
            <person name="Kaufman T.C."/>
            <person name="Kellis M."/>
            <person name="Gelbart W."/>
            <person name="Iyer V.N."/>
            <person name="Pollard D.A."/>
            <person name="Sackton T.B."/>
            <person name="Larracuente A.M."/>
            <person name="Singh N.D."/>
            <person name="Abad J.P."/>
            <person name="Abt D.N."/>
            <person name="Adryan B."/>
            <person name="Aguade M."/>
            <person name="Akashi H."/>
            <person name="Anderson W.W."/>
            <person name="Aquadro C.F."/>
            <person name="Ardell D.H."/>
            <person name="Arguello R."/>
            <person name="Artieri C.G."/>
            <person name="Barbash D.A."/>
            <person name="Barker D."/>
            <person name="Barsanti P."/>
            <person name="Batterham P."/>
            <person name="Batzoglou S."/>
            <person name="Begun D."/>
            <person name="Bhutkar A."/>
            <person name="Blanco E."/>
            <person name="Bosak S.A."/>
            <person name="Bradley R.K."/>
            <person name="Brand A.D."/>
            <person name="Brent M.R."/>
            <person name="Brooks A.N."/>
            <person name="Brown R.H."/>
            <person name="Butlin R.K."/>
            <person name="Caggese C."/>
            <person name="Calvi B.R."/>
            <person name="Bernardo de Carvalho A."/>
            <person name="Caspi A."/>
            <person name="Castrezana S."/>
            <person name="Celniker S.E."/>
            <person name="Chang J.L."/>
            <person name="Chapple C."/>
            <person name="Chatterji S."/>
            <person name="Chinwalla A."/>
            <person name="Civetta A."/>
            <person name="Clifton S.W."/>
            <person name="Comeron J.M."/>
            <person name="Costello J.C."/>
            <person name="Coyne J.A."/>
            <person name="Daub J."/>
            <person name="David R.G."/>
            <person name="Delcher A.L."/>
            <person name="Delehaunty K."/>
            <person name="Do C.B."/>
            <person name="Ebling H."/>
            <person name="Edwards K."/>
            <person name="Eickbush T."/>
            <person name="Evans J.D."/>
            <person name="Filipski A."/>
            <person name="Findeiss S."/>
            <person name="Freyhult E."/>
            <person name="Fulton L."/>
            <person name="Fulton R."/>
            <person name="Garcia A.C."/>
            <person name="Gardiner A."/>
            <person name="Garfield D.A."/>
            <person name="Garvin B.E."/>
            <person name="Gibson G."/>
            <person name="Gilbert D."/>
            <person name="Gnerre S."/>
            <person name="Godfrey J."/>
            <person name="Good R."/>
            <person name="Gotea V."/>
            <person name="Gravely B."/>
            <person name="Greenberg A.J."/>
            <person name="Griffiths-Jones S."/>
            <person name="Gross S."/>
            <person name="Guigo R."/>
            <person name="Gustafson E.A."/>
            <person name="Haerty W."/>
            <person name="Hahn M.W."/>
            <person name="Halligan D.L."/>
            <person name="Halpern A.L."/>
            <person name="Halter G.M."/>
            <person name="Han M.V."/>
            <person name="Heger A."/>
            <person name="Hillier L."/>
            <person name="Hinrichs A.S."/>
            <person name="Holmes I."/>
            <person name="Hoskins R.A."/>
            <person name="Hubisz M.J."/>
            <person name="Hultmark D."/>
            <person name="Huntley M.A."/>
            <person name="Jaffe D.B."/>
            <person name="Jagadeeshan S."/>
            <person name="Jeck W.R."/>
            <person name="Johnson J."/>
            <person name="Jones C.D."/>
            <person name="Jordan W.C."/>
            <person name="Karpen G.H."/>
            <person name="Kataoka E."/>
            <person name="Keightley P.D."/>
            <person name="Kheradpour P."/>
            <person name="Kirkness E.F."/>
            <person name="Koerich L.B."/>
            <person name="Kristiansen K."/>
            <person name="Kudrna D."/>
            <person name="Kulathinal R.J."/>
            <person name="Kumar S."/>
            <person name="Kwok R."/>
            <person name="Lander E."/>
            <person name="Langley C.H."/>
            <person name="Lapoint R."/>
            <person name="Lazzaro B.P."/>
            <person name="Lee S.J."/>
            <person name="Levesque L."/>
            <person name="Li R."/>
            <person name="Lin C.F."/>
            <person name="Lin M.F."/>
            <person name="Lindblad-Toh K."/>
            <person name="Llopart A."/>
            <person name="Long M."/>
            <person name="Low L."/>
            <person name="Lozovsky E."/>
            <person name="Lu J."/>
            <person name="Luo M."/>
            <person name="Machado C.A."/>
            <person name="Makalowski W."/>
            <person name="Marzo M."/>
            <person name="Matsuda M."/>
            <person name="Matzkin L."/>
            <person name="McAllister B."/>
            <person name="McBride C.S."/>
            <person name="McKernan B."/>
            <person name="McKernan K."/>
            <person name="Mendez-Lago M."/>
            <person name="Minx P."/>
            <person name="Mollenhauer M.U."/>
            <person name="Montooth K."/>
            <person name="Mount S.M."/>
            <person name="Mu X."/>
            <person name="Myers E."/>
            <person name="Negre B."/>
            <person name="Newfeld S."/>
            <person name="Nielsen R."/>
            <person name="Noor M.A."/>
            <person name="O'Grady P."/>
            <person name="Pachter L."/>
            <person name="Papaceit M."/>
            <person name="Parisi M.J."/>
            <person name="Parisi M."/>
            <person name="Parts L."/>
            <person name="Pedersen J.S."/>
            <person name="Pesole G."/>
            <person name="Phillippy A.M."/>
            <person name="Ponting C.P."/>
            <person name="Pop M."/>
            <person name="Porcelli D."/>
            <person name="Powell J.R."/>
            <person name="Prohaska S."/>
            <person name="Pruitt K."/>
            <person name="Puig M."/>
            <person name="Quesneville H."/>
            <person name="Ram K.R."/>
            <person name="Rand D."/>
            <person name="Rasmussen M.D."/>
            <person name="Reed L.K."/>
            <person name="Reenan R."/>
            <person name="Reily A."/>
            <person name="Remington K.A."/>
            <person name="Rieger T.T."/>
            <person name="Ritchie M.G."/>
            <person name="Robin C."/>
            <person name="Rogers Y.H."/>
            <person name="Rohde C."/>
            <person name="Rozas J."/>
            <person name="Rubenfield M.J."/>
            <person name="Ruiz A."/>
            <person name="Russo S."/>
            <person name="Salzberg S.L."/>
            <person name="Sanchez-Gracia A."/>
            <person name="Saranga D.J."/>
            <person name="Sato H."/>
            <person name="Schaeffer S.W."/>
            <person name="Schatz M.C."/>
            <person name="Schlenke T."/>
            <person name="Schwartz R."/>
            <person name="Segarra C."/>
            <person name="Singh R.S."/>
            <person name="Sirot L."/>
            <person name="Sirota M."/>
            <person name="Sisneros N.B."/>
            <person name="Smith C.D."/>
            <person name="Smith T.F."/>
            <person name="Spieth J."/>
            <person name="Stage D.E."/>
            <person name="Stark A."/>
            <person name="Stephan W."/>
            <person name="Strausberg R.L."/>
            <person name="Strempel S."/>
            <person name="Sturgill D."/>
            <person name="Sutton G."/>
            <person name="Sutton G.G."/>
            <person name="Tao W."/>
            <person name="Teichmann S."/>
            <person name="Tobari Y.N."/>
            <person name="Tomimura Y."/>
            <person name="Tsolas J.M."/>
            <person name="Valente V.L."/>
            <person name="Venter E."/>
            <person name="Venter J.C."/>
            <person name="Vicario S."/>
            <person name="Vieira F.G."/>
            <person name="Vilella A.J."/>
            <person name="Villasante A."/>
            <person name="Walenz B."/>
            <person name="Wang J."/>
            <person name="Wasserman M."/>
            <person name="Watts T."/>
            <person name="Wilson D."/>
            <person name="Wilson R.K."/>
            <person name="Wing R.A."/>
            <person name="Wolfner M.F."/>
            <person name="Wong A."/>
            <person name="Wong G.K."/>
            <person name="Wu C.I."/>
            <person name="Wu G."/>
            <person name="Yamamoto D."/>
            <person name="Yang H.P."/>
            <person name="Yang S.P."/>
            <person name="Yorke J.A."/>
            <person name="Yoshida K."/>
            <person name="Zdobnov E."/>
            <person name="Zhang P."/>
            <person name="Zhang Y."/>
            <person name="Zimin A.V."/>
            <person name="Baldwin J."/>
            <person name="Abdouelleil A."/>
            <person name="Abdulkadir J."/>
            <person name="Abebe A."/>
            <person name="Abera B."/>
            <person name="Abreu J."/>
            <person name="Acer S.C."/>
            <person name="Aftuck L."/>
            <person name="Alexander A."/>
            <person name="An P."/>
            <person name="Anderson E."/>
            <person name="Anderson S."/>
            <person name="Arachi H."/>
            <person name="Azer M."/>
            <person name="Bachantsang P."/>
            <person name="Barry A."/>
            <person name="Bayul T."/>
            <person name="Berlin A."/>
            <person name="Bessette D."/>
            <person name="Bloom T."/>
            <person name="Blye J."/>
            <person name="Boguslavskiy L."/>
            <person name="Bonnet C."/>
            <person name="Boukhgalter B."/>
            <person name="Bourzgui I."/>
            <person name="Brown A."/>
            <person name="Cahill P."/>
            <person name="Channer S."/>
            <person name="Cheshatsang Y."/>
            <person name="Chuda L."/>
            <person name="Citroen M."/>
            <person name="Collymore A."/>
            <person name="Cooke P."/>
            <person name="Costello M."/>
            <person name="D'Aco K."/>
            <person name="Daza R."/>
            <person name="De Haan G."/>
            <person name="DeGray S."/>
            <person name="DeMaso C."/>
            <person name="Dhargay N."/>
            <person name="Dooley K."/>
            <person name="Dooley E."/>
            <person name="Doricent M."/>
            <person name="Dorje P."/>
            <person name="Dorjee K."/>
            <person name="Dupes A."/>
            <person name="Elong R."/>
            <person name="Falk J."/>
            <person name="Farina A."/>
            <person name="Faro S."/>
            <person name="Ferguson D."/>
            <person name="Fisher S."/>
            <person name="Foley C.D."/>
            <person name="Franke A."/>
            <person name="Friedrich D."/>
            <person name="Gadbois L."/>
            <person name="Gearin G."/>
            <person name="Gearin C.R."/>
            <person name="Giannoukos G."/>
            <person name="Goode T."/>
            <person name="Graham J."/>
            <person name="Grandbois E."/>
            <person name="Grewal S."/>
            <person name="Gyaltsen K."/>
            <person name="Hafez N."/>
            <person name="Hagos B."/>
            <person name="Hall J."/>
            <person name="Henson C."/>
            <person name="Hollinger A."/>
            <person name="Honan T."/>
            <person name="Huard M.D."/>
            <person name="Hughes L."/>
            <person name="Hurhula B."/>
            <person name="Husby M.E."/>
            <person name="Kamat A."/>
            <person name="Kanga B."/>
            <person name="Kashin S."/>
            <person name="Khazanovich D."/>
            <person name="Kisner P."/>
            <person name="Lance K."/>
            <person name="Lara M."/>
            <person name="Lee W."/>
            <person name="Lennon N."/>
            <person name="Letendre F."/>
            <person name="LeVine R."/>
            <person name="Lipovsky A."/>
            <person name="Liu X."/>
            <person name="Liu J."/>
            <person name="Liu S."/>
            <person name="Lokyitsang T."/>
            <person name="Lokyitsang Y."/>
            <person name="Lubonja R."/>
            <person name="Lui A."/>
            <person name="MacDonald P."/>
            <person name="Magnisalis V."/>
            <person name="Maru K."/>
            <person name="Matthews C."/>
            <person name="McCusker W."/>
            <person name="McDonough S."/>
            <person name="Mehta T."/>
            <person name="Meldrim J."/>
            <person name="Meneus L."/>
            <person name="Mihai O."/>
            <person name="Mihalev A."/>
            <person name="Mihova T."/>
            <person name="Mittelman R."/>
            <person name="Mlenga V."/>
            <person name="Montmayeur A."/>
            <person name="Mulrain L."/>
            <person name="Navidi A."/>
            <person name="Naylor J."/>
            <person name="Negash T."/>
            <person name="Nguyen T."/>
            <person name="Nguyen N."/>
            <person name="Nicol R."/>
            <person name="Norbu C."/>
            <person name="Norbu N."/>
            <person name="Novod N."/>
            <person name="O'Neill B."/>
            <person name="Osman S."/>
            <person name="Markiewicz E."/>
            <person name="Oyono O.L."/>
            <person name="Patti C."/>
            <person name="Phunkhang P."/>
            <person name="Pierre F."/>
            <person name="Priest M."/>
            <person name="Raghuraman S."/>
            <person name="Rege F."/>
            <person name="Reyes R."/>
            <person name="Rise C."/>
            <person name="Rogov P."/>
            <person name="Ross K."/>
            <person name="Ryan E."/>
            <person name="Settipalli S."/>
            <person name="Shea T."/>
            <person name="Sherpa N."/>
            <person name="Shi L."/>
            <person name="Shih D."/>
            <person name="Sparrow T."/>
            <person name="Spaulding J."/>
            <person name="Stalker J."/>
            <person name="Stange-Thomann N."/>
            <person name="Stavropoulos S."/>
            <person name="Stone C."/>
            <person name="Strader C."/>
            <person name="Tesfaye S."/>
            <person name="Thomson T."/>
            <person name="Thoulutsang Y."/>
            <person name="Thoulutsang D."/>
            <person name="Topham K."/>
            <person name="Topping I."/>
            <person name="Tsamla T."/>
            <person name="Vassiliev H."/>
            <person name="Vo A."/>
            <person name="Wangchuk T."/>
            <person name="Wangdi T."/>
            <person name="Weiand M."/>
            <person name="Wilkinson J."/>
            <person name="Wilson A."/>
            <person name="Yadav S."/>
            <person name="Young G."/>
            <person name="Yu Q."/>
            <person name="Zembek L."/>
            <person name="Zhong D."/>
            <person name="Zimmer A."/>
            <person name="Zwirko Z."/>
            <person name="Jaffe D.B."/>
            <person name="Alvarez P."/>
            <person name="Brockman W."/>
            <person name="Butler J."/>
            <person name="Chin C."/>
            <person name="Gnerre S."/>
            <person name="Grabherr M."/>
            <person name="Kleber M."/>
            <person name="Mauceli E."/>
            <person name="MacCallum I."/>
        </authorList>
    </citation>
    <scope>NUCLEOTIDE SEQUENCE [LARGE SCALE GENOMIC DNA]</scope>
    <source>
        <strain evidence="3">Tai18E2 / Tucson 14021-0261.01</strain>
    </source>
</reference>
<dbReference type="AlphaFoldDB" id="B4P9D5"/>
<evidence type="ECO:0000313" key="3">
    <source>
        <dbReference type="Proteomes" id="UP000002282"/>
    </source>
</evidence>
<dbReference type="KEGG" id="dya:Dyak_GE12745"/>
<sequence length="380" mass="44801">MSCLKSVLQLLQVLTTLSGCNIYKYVEGRRVFIVNRKIDFLVGAVQRFWLRPYLLMTFLMHFVFWLLQFREGLTDLTPGSEKPLQLIYTIGLTVAKYQNVLISTGIAYHYRHHRKLMRQVLNQFITVYYSYERICGRVPRINWLLFGIQAYRAVIATRAPMLRNQIMVLGYNQNVDILMGLSEVIFICIQPLLLSLVVYLGIMILYACYDIKVHHNRRKSLKLFVFYRHLIRLRYMFDRLARPFVWTALVQNFFLFIANFHLILYDQQSTILFGESLLRAIIYPVALLHINVTISSVEKTFGQFEASFRPQRQTQMLWLYKHVVIATVDKSDMNAFRLDRGHILDVLRLGWAFAMFTNGLLLNSTARLKHFKTVNYKKLL</sequence>
<dbReference type="OrthoDB" id="7850904at2759"/>
<proteinExistence type="predicted"/>
<dbReference type="Proteomes" id="UP000002282">
    <property type="component" value="Chromosome 2R"/>
</dbReference>
<feature type="transmembrane region" description="Helical" evidence="1">
    <location>
        <begin position="277"/>
        <end position="297"/>
    </location>
</feature>
<organism evidence="2 3">
    <name type="scientific">Drosophila yakuba</name>
    <name type="common">Fruit fly</name>
    <dbReference type="NCBI Taxonomy" id="7245"/>
    <lineage>
        <taxon>Eukaryota</taxon>
        <taxon>Metazoa</taxon>
        <taxon>Ecdysozoa</taxon>
        <taxon>Arthropoda</taxon>
        <taxon>Hexapoda</taxon>
        <taxon>Insecta</taxon>
        <taxon>Pterygota</taxon>
        <taxon>Neoptera</taxon>
        <taxon>Endopterygota</taxon>
        <taxon>Diptera</taxon>
        <taxon>Brachycera</taxon>
        <taxon>Muscomorpha</taxon>
        <taxon>Ephydroidea</taxon>
        <taxon>Drosophilidae</taxon>
        <taxon>Drosophila</taxon>
        <taxon>Sophophora</taxon>
    </lineage>
</organism>
<dbReference type="PROSITE" id="PS51257">
    <property type="entry name" value="PROKAR_LIPOPROTEIN"/>
    <property type="match status" value="1"/>
</dbReference>
<feature type="transmembrane region" description="Helical" evidence="1">
    <location>
        <begin position="87"/>
        <end position="108"/>
    </location>
</feature>
<reference evidence="2 3" key="2">
    <citation type="journal article" date="2007" name="PLoS Biol.">
        <title>Principles of genome evolution in the Drosophila melanogaster species group.</title>
        <authorList>
            <person name="Ranz J.M."/>
            <person name="Maurin D."/>
            <person name="Chan Y.S."/>
            <person name="von Grotthuss M."/>
            <person name="Hillier L.W."/>
            <person name="Roote J."/>
            <person name="Ashburner M."/>
            <person name="Bergman C.M."/>
        </authorList>
    </citation>
    <scope>NUCLEOTIDE SEQUENCE [LARGE SCALE GENOMIC DNA]</scope>
    <source>
        <strain evidence="3">Tai18E2 / Tucson 14021-0261.01</strain>
    </source>
</reference>
<evidence type="ECO:0000313" key="2">
    <source>
        <dbReference type="EMBL" id="EDW90264.2"/>
    </source>
</evidence>
<evidence type="ECO:0008006" key="4">
    <source>
        <dbReference type="Google" id="ProtNLM"/>
    </source>
</evidence>
<keyword evidence="1" id="KW-0472">Membrane</keyword>
<feature type="transmembrane region" description="Helical" evidence="1">
    <location>
        <begin position="48"/>
        <end position="67"/>
    </location>
</feature>
<feature type="transmembrane region" description="Helical" evidence="1">
    <location>
        <begin position="243"/>
        <end position="265"/>
    </location>
</feature>
<dbReference type="EMBL" id="CM000158">
    <property type="protein sequence ID" value="EDW90264.2"/>
    <property type="molecule type" value="Genomic_DNA"/>
</dbReference>